<dbReference type="Gene3D" id="1.10.10.10">
    <property type="entry name" value="Winged helix-like DNA-binding domain superfamily/Winged helix DNA-binding domain"/>
    <property type="match status" value="1"/>
</dbReference>
<evidence type="ECO:0000259" key="6">
    <source>
        <dbReference type="Pfam" id="PF04542"/>
    </source>
</evidence>
<accession>A0A2M8WT77</accession>
<feature type="domain" description="RNA polymerase sigma factor 70 region 4 type 2" evidence="7">
    <location>
        <begin position="126"/>
        <end position="176"/>
    </location>
</feature>
<dbReference type="GO" id="GO:0003677">
    <property type="term" value="F:DNA binding"/>
    <property type="evidence" value="ECO:0007669"/>
    <property type="project" value="UniProtKB-KW"/>
</dbReference>
<dbReference type="NCBIfam" id="TIGR02937">
    <property type="entry name" value="sigma70-ECF"/>
    <property type="match status" value="1"/>
</dbReference>
<dbReference type="InterPro" id="IPR036388">
    <property type="entry name" value="WH-like_DNA-bd_sf"/>
</dbReference>
<dbReference type="InterPro" id="IPR013325">
    <property type="entry name" value="RNA_pol_sigma_r2"/>
</dbReference>
<proteinExistence type="inferred from homology"/>
<reference evidence="8 9" key="1">
    <citation type="submission" date="2017-11" db="EMBL/GenBank/DDBJ databases">
        <title>Genomic Encyclopedia of Archaeal and Bacterial Type Strains, Phase II (KMG-II): From Individual Species to Whole Genera.</title>
        <authorList>
            <person name="Goeker M."/>
        </authorList>
    </citation>
    <scope>NUCLEOTIDE SEQUENCE [LARGE SCALE GENOMIC DNA]</scope>
    <source>
        <strain evidence="8 9">DSM 22413</strain>
    </source>
</reference>
<dbReference type="InterPro" id="IPR013324">
    <property type="entry name" value="RNA_pol_sigma_r3/r4-like"/>
</dbReference>
<comment type="caution">
    <text evidence="8">The sequence shown here is derived from an EMBL/GenBank/DDBJ whole genome shotgun (WGS) entry which is preliminary data.</text>
</comment>
<dbReference type="Pfam" id="PF08281">
    <property type="entry name" value="Sigma70_r4_2"/>
    <property type="match status" value="1"/>
</dbReference>
<evidence type="ECO:0000256" key="2">
    <source>
        <dbReference type="ARBA" id="ARBA00023015"/>
    </source>
</evidence>
<evidence type="ECO:0000256" key="5">
    <source>
        <dbReference type="ARBA" id="ARBA00023163"/>
    </source>
</evidence>
<name>A0A2M8WT77_9MICO</name>
<organism evidence="8 9">
    <name type="scientific">Luteimicrobium subarcticum</name>
    <dbReference type="NCBI Taxonomy" id="620910"/>
    <lineage>
        <taxon>Bacteria</taxon>
        <taxon>Bacillati</taxon>
        <taxon>Actinomycetota</taxon>
        <taxon>Actinomycetes</taxon>
        <taxon>Micrococcales</taxon>
        <taxon>Luteimicrobium</taxon>
    </lineage>
</organism>
<sequence>MSNWDAELGELLAHRGRALVRYAYVLCGDRQEAEDLVQEAVVRVFSHWRRTGRRVGAERTTARGAGATVSVDTEDNGLEAYVRRTVLNLYVDGYRRRRHFSLLVPKVARIDEVRGPASGASVRVDVALALASLAPRPRACVVLRYFEDLSVPQIAVQLGIAEGTVKKYLHEAMKNLRGVLGPVDSAGSASTSTVTTIRTEVA</sequence>
<dbReference type="Proteomes" id="UP000231586">
    <property type="component" value="Unassembled WGS sequence"/>
</dbReference>
<dbReference type="Gene3D" id="1.10.1740.10">
    <property type="match status" value="1"/>
</dbReference>
<keyword evidence="3" id="KW-0731">Sigma factor</keyword>
<dbReference type="EMBL" id="PGTZ01000007">
    <property type="protein sequence ID" value="PJI94155.1"/>
    <property type="molecule type" value="Genomic_DNA"/>
</dbReference>
<comment type="similarity">
    <text evidence="1">Belongs to the sigma-70 factor family. ECF subfamily.</text>
</comment>
<keyword evidence="4" id="KW-0238">DNA-binding</keyword>
<gene>
    <name evidence="8" type="ORF">CLV34_1642</name>
</gene>
<keyword evidence="9" id="KW-1185">Reference proteome</keyword>
<evidence type="ECO:0000313" key="9">
    <source>
        <dbReference type="Proteomes" id="UP000231586"/>
    </source>
</evidence>
<dbReference type="PANTHER" id="PTHR43133:SF50">
    <property type="entry name" value="ECF RNA POLYMERASE SIGMA FACTOR SIGM"/>
    <property type="match status" value="1"/>
</dbReference>
<dbReference type="SUPFAM" id="SSF88659">
    <property type="entry name" value="Sigma3 and sigma4 domains of RNA polymerase sigma factors"/>
    <property type="match status" value="1"/>
</dbReference>
<dbReference type="SUPFAM" id="SSF88946">
    <property type="entry name" value="Sigma2 domain of RNA polymerase sigma factors"/>
    <property type="match status" value="1"/>
</dbReference>
<keyword evidence="2" id="KW-0805">Transcription regulation</keyword>
<evidence type="ECO:0000256" key="3">
    <source>
        <dbReference type="ARBA" id="ARBA00023082"/>
    </source>
</evidence>
<dbReference type="PANTHER" id="PTHR43133">
    <property type="entry name" value="RNA POLYMERASE ECF-TYPE SIGMA FACTO"/>
    <property type="match status" value="1"/>
</dbReference>
<dbReference type="OrthoDB" id="3688906at2"/>
<dbReference type="InterPro" id="IPR039425">
    <property type="entry name" value="RNA_pol_sigma-70-like"/>
</dbReference>
<dbReference type="AlphaFoldDB" id="A0A2M8WT77"/>
<feature type="domain" description="RNA polymerase sigma-70 region 2" evidence="6">
    <location>
        <begin position="14"/>
        <end position="51"/>
    </location>
</feature>
<evidence type="ECO:0000256" key="4">
    <source>
        <dbReference type="ARBA" id="ARBA00023125"/>
    </source>
</evidence>
<evidence type="ECO:0000259" key="7">
    <source>
        <dbReference type="Pfam" id="PF08281"/>
    </source>
</evidence>
<dbReference type="Pfam" id="PF04542">
    <property type="entry name" value="Sigma70_r2"/>
    <property type="match status" value="1"/>
</dbReference>
<protein>
    <submittedName>
        <fullName evidence="8">RNA polymerase sigma-70 factor (ECF subfamily)</fullName>
    </submittedName>
</protein>
<dbReference type="CDD" id="cd06171">
    <property type="entry name" value="Sigma70_r4"/>
    <property type="match status" value="1"/>
</dbReference>
<dbReference type="InterPro" id="IPR013249">
    <property type="entry name" value="RNA_pol_sigma70_r4_t2"/>
</dbReference>
<dbReference type="GO" id="GO:0016987">
    <property type="term" value="F:sigma factor activity"/>
    <property type="evidence" value="ECO:0007669"/>
    <property type="project" value="UniProtKB-KW"/>
</dbReference>
<dbReference type="GO" id="GO:0006352">
    <property type="term" value="P:DNA-templated transcription initiation"/>
    <property type="evidence" value="ECO:0007669"/>
    <property type="project" value="InterPro"/>
</dbReference>
<evidence type="ECO:0000256" key="1">
    <source>
        <dbReference type="ARBA" id="ARBA00010641"/>
    </source>
</evidence>
<dbReference type="RefSeq" id="WP_100349733.1">
    <property type="nucleotide sequence ID" value="NZ_PGTZ01000007.1"/>
</dbReference>
<evidence type="ECO:0000313" key="8">
    <source>
        <dbReference type="EMBL" id="PJI94155.1"/>
    </source>
</evidence>
<dbReference type="InterPro" id="IPR014284">
    <property type="entry name" value="RNA_pol_sigma-70_dom"/>
</dbReference>
<keyword evidence="5" id="KW-0804">Transcription</keyword>
<dbReference type="InterPro" id="IPR007627">
    <property type="entry name" value="RNA_pol_sigma70_r2"/>
</dbReference>